<proteinExistence type="predicted"/>
<dbReference type="EMBL" id="AZBU02000003">
    <property type="protein sequence ID" value="TKR87046.1"/>
    <property type="molecule type" value="Genomic_DNA"/>
</dbReference>
<reference evidence="1 2" key="1">
    <citation type="journal article" date="2015" name="Genome Biol.">
        <title>Comparative genomics of Steinernema reveals deeply conserved gene regulatory networks.</title>
        <authorList>
            <person name="Dillman A.R."/>
            <person name="Macchietto M."/>
            <person name="Porter C.F."/>
            <person name="Rogers A."/>
            <person name="Williams B."/>
            <person name="Antoshechkin I."/>
            <person name="Lee M.M."/>
            <person name="Goodwin Z."/>
            <person name="Lu X."/>
            <person name="Lewis E.E."/>
            <person name="Goodrich-Blair H."/>
            <person name="Stock S.P."/>
            <person name="Adams B.J."/>
            <person name="Sternberg P.W."/>
            <person name="Mortazavi A."/>
        </authorList>
    </citation>
    <scope>NUCLEOTIDE SEQUENCE [LARGE SCALE GENOMIC DNA]</scope>
    <source>
        <strain evidence="1 2">ALL</strain>
    </source>
</reference>
<reference evidence="1 2" key="2">
    <citation type="journal article" date="2019" name="G3 (Bethesda)">
        <title>Hybrid Assembly of the Genome of the Entomopathogenic Nematode Steinernema carpocapsae Identifies the X-Chromosome.</title>
        <authorList>
            <person name="Serra L."/>
            <person name="Macchietto M."/>
            <person name="Macias-Munoz A."/>
            <person name="McGill C.J."/>
            <person name="Rodriguez I.M."/>
            <person name="Rodriguez B."/>
            <person name="Murad R."/>
            <person name="Mortazavi A."/>
        </authorList>
    </citation>
    <scope>NUCLEOTIDE SEQUENCE [LARGE SCALE GENOMIC DNA]</scope>
    <source>
        <strain evidence="1 2">ALL</strain>
    </source>
</reference>
<gene>
    <name evidence="1" type="ORF">L596_011519</name>
</gene>
<organism evidence="1 2">
    <name type="scientific">Steinernema carpocapsae</name>
    <name type="common">Entomopathogenic nematode</name>
    <dbReference type="NCBI Taxonomy" id="34508"/>
    <lineage>
        <taxon>Eukaryota</taxon>
        <taxon>Metazoa</taxon>
        <taxon>Ecdysozoa</taxon>
        <taxon>Nematoda</taxon>
        <taxon>Chromadorea</taxon>
        <taxon>Rhabditida</taxon>
        <taxon>Tylenchina</taxon>
        <taxon>Panagrolaimomorpha</taxon>
        <taxon>Strongyloidoidea</taxon>
        <taxon>Steinernematidae</taxon>
        <taxon>Steinernema</taxon>
    </lineage>
</organism>
<comment type="caution">
    <text evidence="1">The sequence shown here is derived from an EMBL/GenBank/DDBJ whole genome shotgun (WGS) entry which is preliminary data.</text>
</comment>
<accession>A0A4U5NUK3</accession>
<evidence type="ECO:0000313" key="2">
    <source>
        <dbReference type="Proteomes" id="UP000298663"/>
    </source>
</evidence>
<protein>
    <submittedName>
        <fullName evidence="1">Uncharacterized protein</fullName>
    </submittedName>
</protein>
<name>A0A4U5NUK3_STECR</name>
<dbReference type="Proteomes" id="UP000298663">
    <property type="component" value="Unassembled WGS sequence"/>
</dbReference>
<keyword evidence="2" id="KW-1185">Reference proteome</keyword>
<evidence type="ECO:0000313" key="1">
    <source>
        <dbReference type="EMBL" id="TKR87046.1"/>
    </source>
</evidence>
<dbReference type="AlphaFoldDB" id="A0A4U5NUK3"/>
<sequence length="78" mass="8284">MDNAPPLLQDKDRVGDHVMQSTLLATHDDKKGGKNGESSFAVFSGPNGVFKVQFATKNSCAIFEGNVKTRNSGGDKGD</sequence>